<dbReference type="InterPro" id="IPR053723">
    <property type="entry name" value="Secretoglobin_Domain_sf"/>
</dbReference>
<dbReference type="AlphaFoldDB" id="A0AAW0HCS2"/>
<sequence>MQRHADLCEFKDIEVYKANCNICPPLRKETDLLLGPSVPDYLDFVSQYKNDPATLEVAKTMKTCVDNKLTAEDKANAQSLLDKIDAAPSCR</sequence>
<dbReference type="Gene3D" id="1.20.920.50">
    <property type="match status" value="1"/>
</dbReference>
<evidence type="ECO:0000256" key="4">
    <source>
        <dbReference type="ARBA" id="ARBA00022729"/>
    </source>
</evidence>
<organism evidence="5 6">
    <name type="scientific">Myodes glareolus</name>
    <name type="common">Bank vole</name>
    <name type="synonym">Clethrionomys glareolus</name>
    <dbReference type="NCBI Taxonomy" id="447135"/>
    <lineage>
        <taxon>Eukaryota</taxon>
        <taxon>Metazoa</taxon>
        <taxon>Chordata</taxon>
        <taxon>Craniata</taxon>
        <taxon>Vertebrata</taxon>
        <taxon>Euteleostomi</taxon>
        <taxon>Mammalia</taxon>
        <taxon>Eutheria</taxon>
        <taxon>Euarchontoglires</taxon>
        <taxon>Glires</taxon>
        <taxon>Rodentia</taxon>
        <taxon>Myomorpha</taxon>
        <taxon>Muroidea</taxon>
        <taxon>Cricetidae</taxon>
        <taxon>Arvicolinae</taxon>
        <taxon>Myodes</taxon>
    </lineage>
</organism>
<evidence type="ECO:0000256" key="1">
    <source>
        <dbReference type="ARBA" id="ARBA00004613"/>
    </source>
</evidence>
<evidence type="ECO:0000256" key="3">
    <source>
        <dbReference type="ARBA" id="ARBA00022525"/>
    </source>
</evidence>
<dbReference type="GO" id="GO:0005496">
    <property type="term" value="F:steroid binding"/>
    <property type="evidence" value="ECO:0007669"/>
    <property type="project" value="TreeGrafter"/>
</dbReference>
<dbReference type="PROSITE" id="PS51311">
    <property type="entry name" value="SCGB"/>
    <property type="match status" value="1"/>
</dbReference>
<dbReference type="PANTHER" id="PTHR21226">
    <property type="entry name" value="ABPA10-RELATED"/>
    <property type="match status" value="1"/>
</dbReference>
<dbReference type="InterPro" id="IPR016126">
    <property type="entry name" value="Secretoglobin"/>
</dbReference>
<keyword evidence="4" id="KW-0732">Signal</keyword>
<dbReference type="PANTHER" id="PTHR21226:SF8">
    <property type="entry name" value="ABPA10-RELATED"/>
    <property type="match status" value="1"/>
</dbReference>
<comment type="similarity">
    <text evidence="2">Belongs to the secretoglobin family.</text>
</comment>
<keyword evidence="6" id="KW-1185">Reference proteome</keyword>
<proteinExistence type="inferred from homology"/>
<dbReference type="InterPro" id="IPR006178">
    <property type="entry name" value="CH1-like"/>
</dbReference>
<protein>
    <submittedName>
        <fullName evidence="5">Uncharacterized protein</fullName>
    </submittedName>
</protein>
<dbReference type="PRINTS" id="PR00827">
    <property type="entry name" value="FELALLERGEN"/>
</dbReference>
<keyword evidence="3" id="KW-0964">Secreted</keyword>
<dbReference type="SUPFAM" id="SSF48201">
    <property type="entry name" value="Uteroglobin-like"/>
    <property type="match status" value="1"/>
</dbReference>
<comment type="subcellular location">
    <subcellularLocation>
        <location evidence="1">Secreted</location>
    </subcellularLocation>
</comment>
<dbReference type="Proteomes" id="UP001488838">
    <property type="component" value="Unassembled WGS sequence"/>
</dbReference>
<dbReference type="InterPro" id="IPR035960">
    <property type="entry name" value="Secretoglobin_sf"/>
</dbReference>
<evidence type="ECO:0000256" key="2">
    <source>
        <dbReference type="ARBA" id="ARBA00008650"/>
    </source>
</evidence>
<comment type="caution">
    <text evidence="5">The sequence shown here is derived from an EMBL/GenBank/DDBJ whole genome shotgun (WGS) entry which is preliminary data.</text>
</comment>
<dbReference type="GO" id="GO:0005576">
    <property type="term" value="C:extracellular region"/>
    <property type="evidence" value="ECO:0007669"/>
    <property type="project" value="UniProtKB-SubCell"/>
</dbReference>
<dbReference type="SMART" id="SM00096">
    <property type="entry name" value="UTG"/>
    <property type="match status" value="1"/>
</dbReference>
<accession>A0AAW0HCS2</accession>
<dbReference type="EMBL" id="JBBHLL010000578">
    <property type="protein sequence ID" value="KAK7800032.1"/>
    <property type="molecule type" value="Genomic_DNA"/>
</dbReference>
<evidence type="ECO:0000313" key="5">
    <source>
        <dbReference type="EMBL" id="KAK7800032.1"/>
    </source>
</evidence>
<gene>
    <name evidence="5" type="ORF">U0070_022020</name>
</gene>
<reference evidence="5 6" key="1">
    <citation type="journal article" date="2023" name="bioRxiv">
        <title>Conserved and derived expression patterns and positive selection on dental genes reveal complex evolutionary context of ever-growing rodent molars.</title>
        <authorList>
            <person name="Calamari Z.T."/>
            <person name="Song A."/>
            <person name="Cohen E."/>
            <person name="Akter M."/>
            <person name="Roy R.D."/>
            <person name="Hallikas O."/>
            <person name="Christensen M.M."/>
            <person name="Li P."/>
            <person name="Marangoni P."/>
            <person name="Jernvall J."/>
            <person name="Klein O.D."/>
        </authorList>
    </citation>
    <scope>NUCLEOTIDE SEQUENCE [LARGE SCALE GENOMIC DNA]</scope>
    <source>
        <strain evidence="5">V071</strain>
    </source>
</reference>
<evidence type="ECO:0000313" key="6">
    <source>
        <dbReference type="Proteomes" id="UP001488838"/>
    </source>
</evidence>
<dbReference type="Pfam" id="PF01099">
    <property type="entry name" value="Uteroglobin"/>
    <property type="match status" value="1"/>
</dbReference>
<name>A0AAW0HCS2_MYOGA</name>